<keyword evidence="6" id="KW-0007">Acetylation</keyword>
<evidence type="ECO:0000313" key="13">
    <source>
        <dbReference type="Proteomes" id="UP000695562"/>
    </source>
</evidence>
<comment type="similarity">
    <text evidence="2 10">Belongs to the snRNP Sm proteins family.</text>
</comment>
<dbReference type="Gene3D" id="2.30.30.100">
    <property type="match status" value="1"/>
</dbReference>
<keyword evidence="9 10" id="KW-0687">Ribonucleoprotein</keyword>
<gene>
    <name evidence="10" type="primary">LSM5</name>
    <name evidence="12" type="ORF">CYY_000990</name>
</gene>
<evidence type="ECO:0000313" key="12">
    <source>
        <dbReference type="EMBL" id="KAF2077674.1"/>
    </source>
</evidence>
<dbReference type="Pfam" id="PF01423">
    <property type="entry name" value="LSM"/>
    <property type="match status" value="1"/>
</dbReference>
<dbReference type="FunFam" id="2.30.30.100:FF:000003">
    <property type="entry name" value="U6 snRNA-associated Sm-like protein LSm5"/>
    <property type="match status" value="1"/>
</dbReference>
<feature type="domain" description="Sm" evidence="11">
    <location>
        <begin position="21"/>
        <end position="96"/>
    </location>
</feature>
<dbReference type="CDD" id="cd01732">
    <property type="entry name" value="LSm5"/>
    <property type="match status" value="1"/>
</dbReference>
<dbReference type="EMBL" id="AJWJ01000022">
    <property type="protein sequence ID" value="KAF2077674.1"/>
    <property type="molecule type" value="Genomic_DNA"/>
</dbReference>
<evidence type="ECO:0000256" key="1">
    <source>
        <dbReference type="ARBA" id="ARBA00004123"/>
    </source>
</evidence>
<dbReference type="AlphaFoldDB" id="A0A8J4Q2J9"/>
<evidence type="ECO:0000256" key="9">
    <source>
        <dbReference type="ARBA" id="ARBA00023274"/>
    </source>
</evidence>
<evidence type="ECO:0000256" key="4">
    <source>
        <dbReference type="ARBA" id="ARBA00022728"/>
    </source>
</evidence>
<evidence type="ECO:0000256" key="2">
    <source>
        <dbReference type="ARBA" id="ARBA00006850"/>
    </source>
</evidence>
<evidence type="ECO:0000256" key="8">
    <source>
        <dbReference type="ARBA" id="ARBA00023242"/>
    </source>
</evidence>
<dbReference type="GO" id="GO:1990726">
    <property type="term" value="C:Lsm1-7-Pat1 complex"/>
    <property type="evidence" value="ECO:0007669"/>
    <property type="project" value="TreeGrafter"/>
</dbReference>
<name>A0A8J4Q2J9_9MYCE</name>
<evidence type="ECO:0000256" key="3">
    <source>
        <dbReference type="ARBA" id="ARBA00022664"/>
    </source>
</evidence>
<keyword evidence="7 10" id="KW-0508">mRNA splicing</keyword>
<keyword evidence="5 10" id="KW-0694">RNA-binding</keyword>
<comment type="function">
    <text evidence="10">Plays a role in U6 snRNP assembly and function. Binds to the 3' end of U6 snRNA.</text>
</comment>
<dbReference type="GO" id="GO:0000398">
    <property type="term" value="P:mRNA splicing, via spliceosome"/>
    <property type="evidence" value="ECO:0007669"/>
    <property type="project" value="TreeGrafter"/>
</dbReference>
<dbReference type="PANTHER" id="PTHR20971:SF0">
    <property type="entry name" value="U6 SNRNA-ASSOCIATED SM-LIKE PROTEIN LSM5"/>
    <property type="match status" value="1"/>
</dbReference>
<dbReference type="GO" id="GO:0046540">
    <property type="term" value="C:U4/U6 x U5 tri-snRNP complex"/>
    <property type="evidence" value="ECO:0007669"/>
    <property type="project" value="TreeGrafter"/>
</dbReference>
<evidence type="ECO:0000259" key="11">
    <source>
        <dbReference type="PROSITE" id="PS52002"/>
    </source>
</evidence>
<dbReference type="SMART" id="SM00651">
    <property type="entry name" value="Sm"/>
    <property type="match status" value="1"/>
</dbReference>
<comment type="subcellular location">
    <subcellularLocation>
        <location evidence="1 10">Nucleus</location>
    </subcellularLocation>
</comment>
<dbReference type="Proteomes" id="UP000695562">
    <property type="component" value="Unassembled WGS sequence"/>
</dbReference>
<sequence length="100" mass="11091">MATVENTSVSTTTSEQVSQILPLELIEKCIGSKIWIAMKNDKEFVGTLLGFDTYVNIFLKDVTEYEYTPEGIKTIKLDNILLNGNHVCLLIPEGSGPKIN</sequence>
<dbReference type="OrthoDB" id="429711at2759"/>
<keyword evidence="13" id="KW-1185">Reference proteome</keyword>
<evidence type="ECO:0000256" key="7">
    <source>
        <dbReference type="ARBA" id="ARBA00023187"/>
    </source>
</evidence>
<dbReference type="InterPro" id="IPR010920">
    <property type="entry name" value="LSM_dom_sf"/>
</dbReference>
<reference evidence="12" key="1">
    <citation type="submission" date="2020-01" db="EMBL/GenBank/DDBJ databases">
        <title>Development of genomics and gene disruption for Polysphondylium violaceum indicates a role for the polyketide synthase stlB in stalk morphogenesis.</title>
        <authorList>
            <person name="Narita B."/>
            <person name="Kawabe Y."/>
            <person name="Kin K."/>
            <person name="Saito T."/>
            <person name="Gibbs R."/>
            <person name="Kuspa A."/>
            <person name="Muzny D."/>
            <person name="Queller D."/>
            <person name="Richards S."/>
            <person name="Strassman J."/>
            <person name="Sucgang R."/>
            <person name="Worley K."/>
            <person name="Schaap P."/>
        </authorList>
    </citation>
    <scope>NUCLEOTIDE SEQUENCE</scope>
    <source>
        <strain evidence="12">QSvi11</strain>
    </source>
</reference>
<dbReference type="GO" id="GO:0005688">
    <property type="term" value="C:U6 snRNP"/>
    <property type="evidence" value="ECO:0007669"/>
    <property type="project" value="TreeGrafter"/>
</dbReference>
<dbReference type="SUPFAM" id="SSF50182">
    <property type="entry name" value="Sm-like ribonucleoproteins"/>
    <property type="match status" value="1"/>
</dbReference>
<keyword evidence="8 10" id="KW-0539">Nucleus</keyword>
<keyword evidence="4 10" id="KW-0747">Spliceosome</keyword>
<dbReference type="InterPro" id="IPR033871">
    <property type="entry name" value="LSm5"/>
</dbReference>
<accession>A0A8J4Q2J9</accession>
<protein>
    <recommendedName>
        <fullName evidence="10">U6 snRNA-associated Sm-like protein LSm5</fullName>
    </recommendedName>
</protein>
<dbReference type="InterPro" id="IPR001163">
    <property type="entry name" value="Sm_dom_euk/arc"/>
</dbReference>
<proteinExistence type="inferred from homology"/>
<organism evidence="12 13">
    <name type="scientific">Polysphondylium violaceum</name>
    <dbReference type="NCBI Taxonomy" id="133409"/>
    <lineage>
        <taxon>Eukaryota</taxon>
        <taxon>Amoebozoa</taxon>
        <taxon>Evosea</taxon>
        <taxon>Eumycetozoa</taxon>
        <taxon>Dictyostelia</taxon>
        <taxon>Dictyosteliales</taxon>
        <taxon>Dictyosteliaceae</taxon>
        <taxon>Polysphondylium</taxon>
    </lineage>
</organism>
<dbReference type="GO" id="GO:0005681">
    <property type="term" value="C:spliceosomal complex"/>
    <property type="evidence" value="ECO:0007669"/>
    <property type="project" value="UniProtKB-KW"/>
</dbReference>
<keyword evidence="3 10" id="KW-0507">mRNA processing</keyword>
<evidence type="ECO:0000256" key="5">
    <source>
        <dbReference type="ARBA" id="ARBA00022884"/>
    </source>
</evidence>
<dbReference type="InterPro" id="IPR047575">
    <property type="entry name" value="Sm"/>
</dbReference>
<dbReference type="GO" id="GO:0003723">
    <property type="term" value="F:RNA binding"/>
    <property type="evidence" value="ECO:0007669"/>
    <property type="project" value="UniProtKB-KW"/>
</dbReference>
<dbReference type="PANTHER" id="PTHR20971">
    <property type="entry name" value="U6 SNRNA-ASSOCIATED PROTEIN"/>
    <property type="match status" value="1"/>
</dbReference>
<comment type="subunit">
    <text evidence="10">LSm subunits form a heteromer with a doughnut shape.</text>
</comment>
<evidence type="ECO:0000256" key="10">
    <source>
        <dbReference type="RuleBase" id="RU365055"/>
    </source>
</evidence>
<evidence type="ECO:0000256" key="6">
    <source>
        <dbReference type="ARBA" id="ARBA00022990"/>
    </source>
</evidence>
<comment type="caution">
    <text evidence="12">The sequence shown here is derived from an EMBL/GenBank/DDBJ whole genome shotgun (WGS) entry which is preliminary data.</text>
</comment>
<dbReference type="PROSITE" id="PS52002">
    <property type="entry name" value="SM"/>
    <property type="match status" value="1"/>
</dbReference>